<dbReference type="CDD" id="cd00570">
    <property type="entry name" value="GST_N_family"/>
    <property type="match status" value="1"/>
</dbReference>
<dbReference type="Pfam" id="PF14497">
    <property type="entry name" value="GST_C_3"/>
    <property type="match status" value="1"/>
</dbReference>
<dbReference type="PANTHER" id="PTHR42673:SF21">
    <property type="entry name" value="GLUTATHIONE S-TRANSFERASE YFCF"/>
    <property type="match status" value="1"/>
</dbReference>
<evidence type="ECO:0000313" key="4">
    <source>
        <dbReference type="Proteomes" id="UP000235005"/>
    </source>
</evidence>
<dbReference type="InterPro" id="IPR036249">
    <property type="entry name" value="Thioredoxin-like_sf"/>
</dbReference>
<protein>
    <submittedName>
        <fullName evidence="3">Glutathione S-transferase family protein</fullName>
    </submittedName>
</protein>
<evidence type="ECO:0000259" key="1">
    <source>
        <dbReference type="PROSITE" id="PS50404"/>
    </source>
</evidence>
<dbReference type="Proteomes" id="UP000235005">
    <property type="component" value="Unassembled WGS sequence"/>
</dbReference>
<accession>A0A2N5X3B5</accession>
<dbReference type="AlphaFoldDB" id="A0A2N5X3B5"/>
<dbReference type="CDD" id="cd00299">
    <property type="entry name" value="GST_C_family"/>
    <property type="match status" value="1"/>
</dbReference>
<dbReference type="GO" id="GO:0016034">
    <property type="term" value="F:maleylacetoacetate isomerase activity"/>
    <property type="evidence" value="ECO:0007669"/>
    <property type="project" value="TreeGrafter"/>
</dbReference>
<dbReference type="GO" id="GO:0006559">
    <property type="term" value="P:L-phenylalanine catabolic process"/>
    <property type="evidence" value="ECO:0007669"/>
    <property type="project" value="TreeGrafter"/>
</dbReference>
<comment type="caution">
    <text evidence="3">The sequence shown here is derived from an EMBL/GenBank/DDBJ whole genome shotgun (WGS) entry which is preliminary data.</text>
</comment>
<dbReference type="PROSITE" id="PS50405">
    <property type="entry name" value="GST_CTER"/>
    <property type="match status" value="1"/>
</dbReference>
<proteinExistence type="predicted"/>
<dbReference type="OrthoDB" id="9810080at2"/>
<dbReference type="PROSITE" id="PS50404">
    <property type="entry name" value="GST_NTER"/>
    <property type="match status" value="1"/>
</dbReference>
<dbReference type="SUPFAM" id="SSF52833">
    <property type="entry name" value="Thioredoxin-like"/>
    <property type="match status" value="1"/>
</dbReference>
<organism evidence="3 4">
    <name type="scientific">Pseudohalioglobus lutimaris</name>
    <dbReference type="NCBI Taxonomy" id="1737061"/>
    <lineage>
        <taxon>Bacteria</taxon>
        <taxon>Pseudomonadati</taxon>
        <taxon>Pseudomonadota</taxon>
        <taxon>Gammaproteobacteria</taxon>
        <taxon>Cellvibrionales</taxon>
        <taxon>Halieaceae</taxon>
        <taxon>Pseudohalioglobus</taxon>
    </lineage>
</organism>
<dbReference type="PANTHER" id="PTHR42673">
    <property type="entry name" value="MALEYLACETOACETATE ISOMERASE"/>
    <property type="match status" value="1"/>
</dbReference>
<dbReference type="InterPro" id="IPR036282">
    <property type="entry name" value="Glutathione-S-Trfase_C_sf"/>
</dbReference>
<dbReference type="InterPro" id="IPR004046">
    <property type="entry name" value="GST_C"/>
</dbReference>
<dbReference type="InterPro" id="IPR040079">
    <property type="entry name" value="Glutathione_S-Trfase"/>
</dbReference>
<dbReference type="SFLD" id="SFLDG00358">
    <property type="entry name" value="Main_(cytGST)"/>
    <property type="match status" value="1"/>
</dbReference>
<evidence type="ECO:0000259" key="2">
    <source>
        <dbReference type="PROSITE" id="PS50405"/>
    </source>
</evidence>
<dbReference type="GO" id="GO:0006749">
    <property type="term" value="P:glutathione metabolic process"/>
    <property type="evidence" value="ECO:0007669"/>
    <property type="project" value="TreeGrafter"/>
</dbReference>
<dbReference type="Gene3D" id="3.40.30.10">
    <property type="entry name" value="Glutaredoxin"/>
    <property type="match status" value="1"/>
</dbReference>
<dbReference type="GO" id="GO:0004364">
    <property type="term" value="F:glutathione transferase activity"/>
    <property type="evidence" value="ECO:0007669"/>
    <property type="project" value="TreeGrafter"/>
</dbReference>
<dbReference type="Gene3D" id="1.20.1050.10">
    <property type="match status" value="1"/>
</dbReference>
<gene>
    <name evidence="3" type="ORF">C0039_10280</name>
</gene>
<dbReference type="SFLD" id="SFLDS00019">
    <property type="entry name" value="Glutathione_Transferase_(cytos"/>
    <property type="match status" value="1"/>
</dbReference>
<feature type="domain" description="GST C-terminal" evidence="2">
    <location>
        <begin position="82"/>
        <end position="212"/>
    </location>
</feature>
<dbReference type="Pfam" id="PF13417">
    <property type="entry name" value="GST_N_3"/>
    <property type="match status" value="1"/>
</dbReference>
<keyword evidence="4" id="KW-1185">Reference proteome</keyword>
<dbReference type="InterPro" id="IPR004045">
    <property type="entry name" value="Glutathione_S-Trfase_N"/>
</dbReference>
<dbReference type="InterPro" id="IPR010987">
    <property type="entry name" value="Glutathione-S-Trfase_C-like"/>
</dbReference>
<name>A0A2N5X3B5_9GAMM</name>
<feature type="domain" description="GST N-terminal" evidence="1">
    <location>
        <begin position="1"/>
        <end position="77"/>
    </location>
</feature>
<dbReference type="EMBL" id="PKUS01000010">
    <property type="protein sequence ID" value="PLW68996.1"/>
    <property type="molecule type" value="Genomic_DNA"/>
</dbReference>
<keyword evidence="3" id="KW-0808">Transferase</keyword>
<evidence type="ECO:0000313" key="3">
    <source>
        <dbReference type="EMBL" id="PLW68996.1"/>
    </source>
</evidence>
<reference evidence="3 4" key="1">
    <citation type="submission" date="2018-01" db="EMBL/GenBank/DDBJ databases">
        <title>The draft genome sequence of Halioglobus lutimaris HF004.</title>
        <authorList>
            <person name="Du Z.-J."/>
            <person name="Shi M.-J."/>
        </authorList>
    </citation>
    <scope>NUCLEOTIDE SEQUENCE [LARGE SCALE GENOMIC DNA]</scope>
    <source>
        <strain evidence="3 4">HF004</strain>
    </source>
</reference>
<dbReference type="SUPFAM" id="SSF47616">
    <property type="entry name" value="GST C-terminal domain-like"/>
    <property type="match status" value="1"/>
</dbReference>
<sequence>MKLIGAHLSPYVRKVAAILAVKGIDYETEVVIPGMMPEDFESISPLKKIPVLIDGDLVLPDSSVICEYLEEKYPSPSTMPSSPEDRASARFLEEYGDTRLLEFMSVPFIENFINPKLRQQEPDEQRVRSAVEDSLPPVLDYLESRVPEQGFLFGHFCTADIALVSPTINAAVGGYTVDAARWPRYTAFIERVKAHPPVAQALTIENEAMAAMLG</sequence>
<dbReference type="RefSeq" id="WP_101518000.1">
    <property type="nucleotide sequence ID" value="NZ_PKUS01000010.1"/>
</dbReference>